<protein>
    <submittedName>
        <fullName evidence="1">Uncharacterized protein</fullName>
    </submittedName>
</protein>
<name>A0A6H1ZCI3_9ZZZZ</name>
<organism evidence="1">
    <name type="scientific">viral metagenome</name>
    <dbReference type="NCBI Taxonomy" id="1070528"/>
    <lineage>
        <taxon>unclassified sequences</taxon>
        <taxon>metagenomes</taxon>
        <taxon>organismal metagenomes</taxon>
    </lineage>
</organism>
<evidence type="ECO:0000313" key="2">
    <source>
        <dbReference type="EMBL" id="QJH99689.1"/>
    </source>
</evidence>
<accession>A0A6H1ZCI3</accession>
<proteinExistence type="predicted"/>
<dbReference type="AlphaFoldDB" id="A0A6H1ZCI3"/>
<gene>
    <name evidence="1" type="ORF">TM448A00186_0081</name>
    <name evidence="2" type="ORF">TM448B01652_0002</name>
</gene>
<sequence>MSCNYYLSGNKNSDDPEFHIGKRSAAGYYCWNCRKTLCMGGESKIHYTGHDWSETCLVCGAKKEKESLETSSAGRELGFNKNPSKRSGVRSVSSFTWAMPKEILTKKLKGKLWLFKPIEDEYGRKFTLKQFMKKLEDCPIEYYSINTWFC</sequence>
<dbReference type="EMBL" id="MT143986">
    <property type="protein sequence ID" value="QJA45169.1"/>
    <property type="molecule type" value="Genomic_DNA"/>
</dbReference>
<reference evidence="1" key="1">
    <citation type="submission" date="2020-03" db="EMBL/GenBank/DDBJ databases">
        <title>The deep terrestrial virosphere.</title>
        <authorList>
            <person name="Holmfeldt K."/>
            <person name="Nilsson E."/>
            <person name="Simone D."/>
            <person name="Lopez-Fernandez M."/>
            <person name="Wu X."/>
            <person name="de Brujin I."/>
            <person name="Lundin D."/>
            <person name="Andersson A."/>
            <person name="Bertilsson S."/>
            <person name="Dopson M."/>
        </authorList>
    </citation>
    <scope>NUCLEOTIDE SEQUENCE</scope>
    <source>
        <strain evidence="1">TM448A00186</strain>
        <strain evidence="2">TM448B01652</strain>
    </source>
</reference>
<dbReference type="EMBL" id="MT144803">
    <property type="protein sequence ID" value="QJH99689.1"/>
    <property type="molecule type" value="Genomic_DNA"/>
</dbReference>
<evidence type="ECO:0000313" key="1">
    <source>
        <dbReference type="EMBL" id="QJA45169.1"/>
    </source>
</evidence>